<gene>
    <name evidence="2" type="ORF">SOIL9_03550</name>
</gene>
<dbReference type="InterPro" id="IPR008538">
    <property type="entry name" value="Uma2"/>
</dbReference>
<dbReference type="Gene3D" id="3.90.1570.10">
    <property type="entry name" value="tt1808, chain A"/>
    <property type="match status" value="1"/>
</dbReference>
<dbReference type="KEGG" id="gms:SOIL9_03550"/>
<dbReference type="InterPro" id="IPR012296">
    <property type="entry name" value="Nuclease_put_TT1808"/>
</dbReference>
<dbReference type="PANTHER" id="PTHR35400:SF1">
    <property type="entry name" value="SLR1083 PROTEIN"/>
    <property type="match status" value="1"/>
</dbReference>
<feature type="domain" description="Putative restriction endonuclease" evidence="1">
    <location>
        <begin position="41"/>
        <end position="187"/>
    </location>
</feature>
<name>A0A6P2D9Z1_9BACT</name>
<keyword evidence="3" id="KW-1185">Reference proteome</keyword>
<accession>A0A6P2D9Z1</accession>
<dbReference type="SUPFAM" id="SSF52980">
    <property type="entry name" value="Restriction endonuclease-like"/>
    <property type="match status" value="1"/>
</dbReference>
<dbReference type="Proteomes" id="UP000464178">
    <property type="component" value="Chromosome"/>
</dbReference>
<evidence type="ECO:0000313" key="3">
    <source>
        <dbReference type="Proteomes" id="UP000464178"/>
    </source>
</evidence>
<proteinExistence type="predicted"/>
<dbReference type="PANTHER" id="PTHR35400">
    <property type="entry name" value="SLR1083 PROTEIN"/>
    <property type="match status" value="1"/>
</dbReference>
<organism evidence="2 3">
    <name type="scientific">Gemmata massiliana</name>
    <dbReference type="NCBI Taxonomy" id="1210884"/>
    <lineage>
        <taxon>Bacteria</taxon>
        <taxon>Pseudomonadati</taxon>
        <taxon>Planctomycetota</taxon>
        <taxon>Planctomycetia</taxon>
        <taxon>Gemmatales</taxon>
        <taxon>Gemmataceae</taxon>
        <taxon>Gemmata</taxon>
    </lineage>
</organism>
<evidence type="ECO:0000259" key="1">
    <source>
        <dbReference type="Pfam" id="PF05685"/>
    </source>
</evidence>
<dbReference type="CDD" id="cd06260">
    <property type="entry name" value="DUF820-like"/>
    <property type="match status" value="1"/>
</dbReference>
<dbReference type="Pfam" id="PF05685">
    <property type="entry name" value="Uma2"/>
    <property type="match status" value="1"/>
</dbReference>
<evidence type="ECO:0000313" key="2">
    <source>
        <dbReference type="EMBL" id="VTR98196.1"/>
    </source>
</evidence>
<dbReference type="InterPro" id="IPR011335">
    <property type="entry name" value="Restrct_endonuc-II-like"/>
</dbReference>
<dbReference type="RefSeq" id="WP_162671521.1">
    <property type="nucleotide sequence ID" value="NZ_LR593886.1"/>
</dbReference>
<reference evidence="2 3" key="1">
    <citation type="submission" date="2019-05" db="EMBL/GenBank/DDBJ databases">
        <authorList>
            <consortium name="Science for Life Laboratories"/>
        </authorList>
    </citation>
    <scope>NUCLEOTIDE SEQUENCE [LARGE SCALE GENOMIC DNA]</scope>
    <source>
        <strain evidence="2">Soil9</strain>
    </source>
</reference>
<sequence>MPSSPVLAPPPWKPSNVAPQPRKWTVTEFDHLGSLGCFAGRRAFLLDGVILEQGPMEPPHADALEVLTEHVRAAFGTGWRFRIQTPLHLDDFNNPMPDLAVVAGSPGFYGDHPVSAALVVEVADTTLQSDLTDKAERYATAGIADYWVLDLNAGVLHVLRNPQPLPTSLGATPYRTHNVLKPNDTVSPLAASNATIRVADLLP</sequence>
<dbReference type="EMBL" id="LR593886">
    <property type="protein sequence ID" value="VTR98196.1"/>
    <property type="molecule type" value="Genomic_DNA"/>
</dbReference>
<dbReference type="AlphaFoldDB" id="A0A6P2D9Z1"/>
<protein>
    <recommendedName>
        <fullName evidence="1">Putative restriction endonuclease domain-containing protein</fullName>
    </recommendedName>
</protein>